<evidence type="ECO:0000313" key="3">
    <source>
        <dbReference type="EMBL" id="TKI07753.1"/>
    </source>
</evidence>
<gene>
    <name evidence="3" type="ORF">FCN80_04720</name>
</gene>
<feature type="domain" description="SnoaL-like" evidence="2">
    <location>
        <begin position="3"/>
        <end position="89"/>
    </location>
</feature>
<keyword evidence="4" id="KW-1185">Reference proteome</keyword>
<dbReference type="Gene3D" id="3.10.450.50">
    <property type="match status" value="1"/>
</dbReference>
<evidence type="ECO:0000259" key="2">
    <source>
        <dbReference type="Pfam" id="PF12680"/>
    </source>
</evidence>
<protein>
    <submittedName>
        <fullName evidence="3">Nuclear transport factor 2 family protein</fullName>
    </submittedName>
</protein>
<dbReference type="RefSeq" id="WP_136988748.1">
    <property type="nucleotide sequence ID" value="NZ_SZPQ01000003.1"/>
</dbReference>
<proteinExistence type="predicted"/>
<dbReference type="Pfam" id="PF12680">
    <property type="entry name" value="SnoaL_2"/>
    <property type="match status" value="1"/>
</dbReference>
<feature type="region of interest" description="Disordered" evidence="1">
    <location>
        <begin position="115"/>
        <end position="147"/>
    </location>
</feature>
<dbReference type="Proteomes" id="UP000305202">
    <property type="component" value="Unassembled WGS sequence"/>
</dbReference>
<sequence length="147" mass="16128">MGPDVRSNGAVTGWPRVVQGRASLMQQFRGYVDNIKIKSADNLLVSGADNGRVVAIEYDIHGTILATGATYENRFCSIIALANRKITHWRDYMDSHAAWNALTNSNQTVMGRLNESARSVVSRAHPPRRGGGKPSKVPGVRLRDNAR</sequence>
<evidence type="ECO:0000256" key="1">
    <source>
        <dbReference type="SAM" id="MobiDB-lite"/>
    </source>
</evidence>
<evidence type="ECO:0000313" key="4">
    <source>
        <dbReference type="Proteomes" id="UP000305202"/>
    </source>
</evidence>
<name>A0ABY2SS34_9HYPH</name>
<organism evidence="3 4">
    <name type="scientific">Martelella alba</name>
    <dbReference type="NCBI Taxonomy" id="2590451"/>
    <lineage>
        <taxon>Bacteria</taxon>
        <taxon>Pseudomonadati</taxon>
        <taxon>Pseudomonadota</taxon>
        <taxon>Alphaproteobacteria</taxon>
        <taxon>Hyphomicrobiales</taxon>
        <taxon>Aurantimonadaceae</taxon>
        <taxon>Martelella</taxon>
    </lineage>
</organism>
<comment type="caution">
    <text evidence="3">The sequence shown here is derived from an EMBL/GenBank/DDBJ whole genome shotgun (WGS) entry which is preliminary data.</text>
</comment>
<dbReference type="EMBL" id="SZPQ01000003">
    <property type="protein sequence ID" value="TKI07753.1"/>
    <property type="molecule type" value="Genomic_DNA"/>
</dbReference>
<dbReference type="SUPFAM" id="SSF54427">
    <property type="entry name" value="NTF2-like"/>
    <property type="match status" value="1"/>
</dbReference>
<accession>A0ABY2SS34</accession>
<reference evidence="3 4" key="1">
    <citation type="submission" date="2019-04" db="EMBL/GenBank/DDBJ databases">
        <authorList>
            <person name="Li M."/>
            <person name="Gao C."/>
        </authorList>
    </citation>
    <scope>NUCLEOTIDE SEQUENCE [LARGE SCALE GENOMIC DNA]</scope>
    <source>
        <strain evidence="3 4">BGMRC 2031</strain>
    </source>
</reference>
<dbReference type="InterPro" id="IPR037401">
    <property type="entry name" value="SnoaL-like"/>
</dbReference>
<dbReference type="InterPro" id="IPR032710">
    <property type="entry name" value="NTF2-like_dom_sf"/>
</dbReference>